<dbReference type="SUPFAM" id="SSF55931">
    <property type="entry name" value="Glutamine synthetase/guanido kinase"/>
    <property type="match status" value="1"/>
</dbReference>
<name>A0A8J3YG97_9ACTN</name>
<dbReference type="AlphaFoldDB" id="A0A8J3YG97"/>
<accession>A0A8J3YG97</accession>
<evidence type="ECO:0000313" key="2">
    <source>
        <dbReference type="Proteomes" id="UP000619260"/>
    </source>
</evidence>
<sequence>MATAIDDIRAGRPAARVAEHLLDAAHWHAAHEGIDGSLIDPRLGTARPAWQFVDDLFATVRPALTRHGDTAFVVRQLAEPSAVLRGEGVFSRKRRVSGRP</sequence>
<organism evidence="1 2">
    <name type="scientific">Virgisporangium aliadipatigenens</name>
    <dbReference type="NCBI Taxonomy" id="741659"/>
    <lineage>
        <taxon>Bacteria</taxon>
        <taxon>Bacillati</taxon>
        <taxon>Actinomycetota</taxon>
        <taxon>Actinomycetes</taxon>
        <taxon>Micromonosporales</taxon>
        <taxon>Micromonosporaceae</taxon>
        <taxon>Virgisporangium</taxon>
    </lineage>
</organism>
<reference evidence="1" key="1">
    <citation type="submission" date="2021-01" db="EMBL/GenBank/DDBJ databases">
        <title>Whole genome shotgun sequence of Virgisporangium aliadipatigenens NBRC 105644.</title>
        <authorList>
            <person name="Komaki H."/>
            <person name="Tamura T."/>
        </authorList>
    </citation>
    <scope>NUCLEOTIDE SEQUENCE</scope>
    <source>
        <strain evidence="1">NBRC 105644</strain>
    </source>
</reference>
<dbReference type="Gene3D" id="3.30.590.20">
    <property type="match status" value="1"/>
</dbReference>
<evidence type="ECO:0000313" key="1">
    <source>
        <dbReference type="EMBL" id="GIJ43683.1"/>
    </source>
</evidence>
<dbReference type="InterPro" id="IPR014746">
    <property type="entry name" value="Gln_synth/guanido_kin_cat_dom"/>
</dbReference>
<comment type="caution">
    <text evidence="1">The sequence shown here is derived from an EMBL/GenBank/DDBJ whole genome shotgun (WGS) entry which is preliminary data.</text>
</comment>
<dbReference type="RefSeq" id="WP_203897240.1">
    <property type="nucleotide sequence ID" value="NZ_BOPF01000002.1"/>
</dbReference>
<gene>
    <name evidence="1" type="ORF">Val02_05690</name>
</gene>
<keyword evidence="2" id="KW-1185">Reference proteome</keyword>
<dbReference type="Proteomes" id="UP000619260">
    <property type="component" value="Unassembled WGS sequence"/>
</dbReference>
<proteinExistence type="predicted"/>
<protein>
    <submittedName>
        <fullName evidence="1">Uncharacterized protein</fullName>
    </submittedName>
</protein>
<dbReference type="EMBL" id="BOPF01000002">
    <property type="protein sequence ID" value="GIJ43683.1"/>
    <property type="molecule type" value="Genomic_DNA"/>
</dbReference>
<dbReference type="GO" id="GO:0003824">
    <property type="term" value="F:catalytic activity"/>
    <property type="evidence" value="ECO:0007669"/>
    <property type="project" value="InterPro"/>
</dbReference>